<reference evidence="3" key="1">
    <citation type="submission" date="2017-09" db="EMBL/GenBank/DDBJ databases">
        <title>The Reconstruction of 2,631 Draft Metagenome-Assembled Genomes from the Global Oceans.</title>
        <authorList>
            <person name="Tully B.J."/>
            <person name="Graham E.D."/>
            <person name="Heidelberg J.F."/>
        </authorList>
    </citation>
    <scope>NUCLEOTIDE SEQUENCE [LARGE SCALE GENOMIC DNA]</scope>
</reference>
<feature type="transmembrane region" description="Helical" evidence="1">
    <location>
        <begin position="326"/>
        <end position="345"/>
    </location>
</feature>
<comment type="caution">
    <text evidence="2">The sequence shown here is derived from an EMBL/GenBank/DDBJ whole genome shotgun (WGS) entry which is preliminary data.</text>
</comment>
<protein>
    <recommendedName>
        <fullName evidence="4">Glycosyltransferase family 39 protein</fullName>
    </recommendedName>
</protein>
<dbReference type="Proteomes" id="UP000226592">
    <property type="component" value="Unassembled WGS sequence"/>
</dbReference>
<feature type="transmembrane region" description="Helical" evidence="1">
    <location>
        <begin position="256"/>
        <end position="276"/>
    </location>
</feature>
<dbReference type="AlphaFoldDB" id="A0A2D6LZX2"/>
<dbReference type="EMBL" id="NZBU01000001">
    <property type="protein sequence ID" value="MAG21720.1"/>
    <property type="molecule type" value="Genomic_DNA"/>
</dbReference>
<feature type="transmembrane region" description="Helical" evidence="1">
    <location>
        <begin position="288"/>
        <end position="306"/>
    </location>
</feature>
<keyword evidence="1" id="KW-0812">Transmembrane</keyword>
<keyword evidence="1" id="KW-1133">Transmembrane helix</keyword>
<accession>A0A2D6LZX2</accession>
<evidence type="ECO:0000256" key="1">
    <source>
        <dbReference type="SAM" id="Phobius"/>
    </source>
</evidence>
<organism evidence="2 3">
    <name type="scientific">Candidatus Iainarchaeum sp</name>
    <dbReference type="NCBI Taxonomy" id="3101447"/>
    <lineage>
        <taxon>Archaea</taxon>
        <taxon>Candidatus Iainarchaeota</taxon>
        <taxon>Candidatus Iainarchaeia</taxon>
        <taxon>Candidatus Iainarchaeales</taxon>
        <taxon>Candidatus Iainarchaeaceae</taxon>
        <taxon>Candidatus Iainarchaeum</taxon>
    </lineage>
</organism>
<feature type="transmembrane region" description="Helical" evidence="1">
    <location>
        <begin position="92"/>
        <end position="110"/>
    </location>
</feature>
<proteinExistence type="predicted"/>
<evidence type="ECO:0000313" key="2">
    <source>
        <dbReference type="EMBL" id="MAG21720.1"/>
    </source>
</evidence>
<name>A0A2D6LZX2_9ARCH</name>
<feature type="transmembrane region" description="Helical" evidence="1">
    <location>
        <begin position="357"/>
        <end position="374"/>
    </location>
</feature>
<evidence type="ECO:0008006" key="4">
    <source>
        <dbReference type="Google" id="ProtNLM"/>
    </source>
</evidence>
<feature type="transmembrane region" description="Helical" evidence="1">
    <location>
        <begin position="139"/>
        <end position="162"/>
    </location>
</feature>
<feature type="transmembrane region" description="Helical" evidence="1">
    <location>
        <begin position="174"/>
        <end position="202"/>
    </location>
</feature>
<sequence>MKNSNTLVLVAILALAVYTIVSSNPALIPTHMDEYDHLAIAKESVSEQKIVFYNPFLDSKPPQSFFHSRFESSFDVLLALLLIMLPIESVDLAVPFVLFVSSLISLAAFVFARKIFNNRLAALIMAASVFFIENNFAFLGYAFMVPMSLASAMLLAMAYLFIKSLDSNKYCILFLAVMISTIFIHPIFSFMAVAAAAGFVIVRPGILVAHKGKTLIAGIIMVGGALAVELFTKYSLAELFFWPYDTYTKNFPLLEFVTVPILVLAIVGAMAIAWAIIKKQFSKEQENYAGFLIAATLVGLLIRLYADATQVCLLGPCRRTTSAFALFLFVLAGAGIYAMLSRALAELKSLSPSAIRIGFGALALVLVLGLITGLEYTSFKNFHEVADKYAIPDTQAIKTMKWLSQNTEKGDNILALPWHGKGIFIVANRTVTPTIATRMGTFSTSTAMELGYDDLLDFFNLNCEGKYKVLDKYNAEFMFSTEERVDCPKINKIYQGSANNHSVYAGEKSI</sequence>
<gene>
    <name evidence="2" type="ORF">CL943_00245</name>
</gene>
<feature type="transmembrane region" description="Helical" evidence="1">
    <location>
        <begin position="214"/>
        <end position="236"/>
    </location>
</feature>
<keyword evidence="1" id="KW-0472">Membrane</keyword>
<evidence type="ECO:0000313" key="3">
    <source>
        <dbReference type="Proteomes" id="UP000226592"/>
    </source>
</evidence>